<protein>
    <recommendedName>
        <fullName evidence="4">Response regulatory domain-containing protein</fullName>
    </recommendedName>
</protein>
<evidence type="ECO:0000313" key="8">
    <source>
        <dbReference type="Proteomes" id="UP000092213"/>
    </source>
</evidence>
<dbReference type="Pfam" id="PF12728">
    <property type="entry name" value="HTH_17"/>
    <property type="match status" value="1"/>
</dbReference>
<dbReference type="GO" id="GO:0000160">
    <property type="term" value="P:phosphorelay signal transduction system"/>
    <property type="evidence" value="ECO:0007669"/>
    <property type="project" value="InterPro"/>
</dbReference>
<evidence type="ECO:0000313" key="7">
    <source>
        <dbReference type="Proteomes" id="UP000091897"/>
    </source>
</evidence>
<dbReference type="SMART" id="SM00448">
    <property type="entry name" value="REC"/>
    <property type="match status" value="1"/>
</dbReference>
<reference evidence="7 8" key="1">
    <citation type="submission" date="2016-06" db="EMBL/GenBank/DDBJ databases">
        <title>Complete genome sequences of Bordetella bronchialis and Bordetella flabilis.</title>
        <authorList>
            <person name="LiPuma J.J."/>
            <person name="Spilker T."/>
        </authorList>
    </citation>
    <scope>NUCLEOTIDE SEQUENCE [LARGE SCALE GENOMIC DNA]</scope>
    <source>
        <strain evidence="6 8">AU17976</strain>
        <strain evidence="5 7">AU3182</strain>
    </source>
</reference>
<dbReference type="InterPro" id="IPR050595">
    <property type="entry name" value="Bact_response_regulator"/>
</dbReference>
<dbReference type="SUPFAM" id="SSF52172">
    <property type="entry name" value="CheY-like"/>
    <property type="match status" value="1"/>
</dbReference>
<dbReference type="PROSITE" id="PS50110">
    <property type="entry name" value="RESPONSE_REGULATORY"/>
    <property type="match status" value="1"/>
</dbReference>
<gene>
    <name evidence="5" type="ORF">BAU06_20220</name>
    <name evidence="6" type="ORF">BAU08_20750</name>
</gene>
<dbReference type="CDD" id="cd04762">
    <property type="entry name" value="HTH_MerR-trunc"/>
    <property type="match status" value="1"/>
</dbReference>
<accession>A0A193G1Y1</accession>
<dbReference type="RefSeq" id="WP_066354357.1">
    <property type="nucleotide sequence ID" value="NZ_CBCSFJ010000013.1"/>
</dbReference>
<dbReference type="InterPro" id="IPR001789">
    <property type="entry name" value="Sig_transdc_resp-reg_receiver"/>
</dbReference>
<feature type="domain" description="Response regulatory" evidence="4">
    <location>
        <begin position="75"/>
        <end position="193"/>
    </location>
</feature>
<dbReference type="PANTHER" id="PTHR44591:SF23">
    <property type="entry name" value="CHEY SUBFAMILY"/>
    <property type="match status" value="1"/>
</dbReference>
<evidence type="ECO:0000256" key="1">
    <source>
        <dbReference type="ARBA" id="ARBA00022553"/>
    </source>
</evidence>
<dbReference type="Proteomes" id="UP000091897">
    <property type="component" value="Chromosome"/>
</dbReference>
<evidence type="ECO:0000256" key="2">
    <source>
        <dbReference type="PROSITE-ProRule" id="PRU00169"/>
    </source>
</evidence>
<evidence type="ECO:0000313" key="6">
    <source>
        <dbReference type="EMBL" id="ANN73456.1"/>
    </source>
</evidence>
<evidence type="ECO:0000259" key="4">
    <source>
        <dbReference type="PROSITE" id="PS50110"/>
    </source>
</evidence>
<dbReference type="OrthoDB" id="5416564at2"/>
<sequence>MSATESRFVSTRAAAEKIGVSVRTVQLWVEAGILKAWKTEGGHRRVSLASVQTLLRRREQDAARAAGEAAAGPLRVLAVDDDAHLRSLYEATLRSLPFQVEFKMAEDGYTGLVRIGDFRPHVVIADLNLPGLDGFRLVRALKGAPESRDAELIVVSTLTREDIQDRGGLPPGVAVLSRPVPRSTLEQLMAAANARRHAAPSREPVDAGPAPPAC</sequence>
<dbReference type="InterPro" id="IPR041657">
    <property type="entry name" value="HTH_17"/>
</dbReference>
<dbReference type="Proteomes" id="UP000092213">
    <property type="component" value="Chromosome"/>
</dbReference>
<organism evidence="6 8">
    <name type="scientific">Bordetella bronchialis</name>
    <dbReference type="NCBI Taxonomy" id="463025"/>
    <lineage>
        <taxon>Bacteria</taxon>
        <taxon>Pseudomonadati</taxon>
        <taxon>Pseudomonadota</taxon>
        <taxon>Betaproteobacteria</taxon>
        <taxon>Burkholderiales</taxon>
        <taxon>Alcaligenaceae</taxon>
        <taxon>Bordetella</taxon>
    </lineage>
</organism>
<proteinExistence type="predicted"/>
<name>A0A193G1Y1_9BORD</name>
<dbReference type="InterPro" id="IPR009061">
    <property type="entry name" value="DNA-bd_dom_put_sf"/>
</dbReference>
<dbReference type="InterPro" id="IPR011006">
    <property type="entry name" value="CheY-like_superfamily"/>
</dbReference>
<dbReference type="PANTHER" id="PTHR44591">
    <property type="entry name" value="STRESS RESPONSE REGULATOR PROTEIN 1"/>
    <property type="match status" value="1"/>
</dbReference>
<dbReference type="GO" id="GO:0003677">
    <property type="term" value="F:DNA binding"/>
    <property type="evidence" value="ECO:0007669"/>
    <property type="project" value="InterPro"/>
</dbReference>
<keyword evidence="7" id="KW-1185">Reference proteome</keyword>
<dbReference type="AlphaFoldDB" id="A0A193G1Y1"/>
<dbReference type="STRING" id="463025.BAU08_20750"/>
<dbReference type="Gene3D" id="1.10.1660.10">
    <property type="match status" value="1"/>
</dbReference>
<dbReference type="InterPro" id="IPR010093">
    <property type="entry name" value="SinI_DNA-bd"/>
</dbReference>
<dbReference type="SUPFAM" id="SSF46955">
    <property type="entry name" value="Putative DNA-binding domain"/>
    <property type="match status" value="1"/>
</dbReference>
<evidence type="ECO:0000313" key="5">
    <source>
        <dbReference type="EMBL" id="ANN68316.1"/>
    </source>
</evidence>
<feature type="modified residue" description="4-aspartylphosphate" evidence="2">
    <location>
        <position position="126"/>
    </location>
</feature>
<keyword evidence="1 2" id="KW-0597">Phosphoprotein</keyword>
<dbReference type="KEGG" id="bbro:BAU06_20220"/>
<dbReference type="EMBL" id="CP016171">
    <property type="protein sequence ID" value="ANN73456.1"/>
    <property type="molecule type" value="Genomic_DNA"/>
</dbReference>
<dbReference type="Gene3D" id="3.40.50.2300">
    <property type="match status" value="1"/>
</dbReference>
<evidence type="ECO:0000256" key="3">
    <source>
        <dbReference type="SAM" id="MobiDB-lite"/>
    </source>
</evidence>
<dbReference type="EMBL" id="CP016170">
    <property type="protein sequence ID" value="ANN68316.1"/>
    <property type="molecule type" value="Genomic_DNA"/>
</dbReference>
<feature type="region of interest" description="Disordered" evidence="3">
    <location>
        <begin position="191"/>
        <end position="214"/>
    </location>
</feature>
<dbReference type="NCBIfam" id="TIGR01764">
    <property type="entry name" value="excise"/>
    <property type="match status" value="1"/>
</dbReference>
<dbReference type="Pfam" id="PF00072">
    <property type="entry name" value="Response_reg"/>
    <property type="match status" value="1"/>
</dbReference>